<reference evidence="9 10" key="1">
    <citation type="submission" date="2018-01" db="EMBL/GenBank/DDBJ databases">
        <title>Whole genome sequencing of Histamine producing bacteria.</title>
        <authorList>
            <person name="Butler K."/>
        </authorList>
    </citation>
    <scope>NUCLEOTIDE SEQUENCE [LARGE SCALE GENOMIC DNA]</scope>
    <source>
        <strain evidence="9 10">JCM 12947</strain>
    </source>
</reference>
<evidence type="ECO:0000256" key="5">
    <source>
        <dbReference type="ARBA" id="ARBA00022801"/>
    </source>
</evidence>
<dbReference type="PROSITE" id="PS00760">
    <property type="entry name" value="SPASE_I_2"/>
    <property type="match status" value="1"/>
</dbReference>
<gene>
    <name evidence="9" type="primary">lepB</name>
    <name evidence="9" type="ORF">C9J12_05615</name>
</gene>
<keyword evidence="7" id="KW-0645">Protease</keyword>
<dbReference type="InterPro" id="IPR019758">
    <property type="entry name" value="Pept_S26A_signal_pept_1_CS"/>
</dbReference>
<dbReference type="GO" id="GO:0016020">
    <property type="term" value="C:membrane"/>
    <property type="evidence" value="ECO:0007669"/>
    <property type="project" value="UniProtKB-SubCell"/>
</dbReference>
<dbReference type="AlphaFoldDB" id="A0A2T3JMN1"/>
<dbReference type="CDD" id="cd06530">
    <property type="entry name" value="S26_SPase_I"/>
    <property type="match status" value="1"/>
</dbReference>
<keyword evidence="7" id="KW-1133">Transmembrane helix</keyword>
<dbReference type="GO" id="GO:0004252">
    <property type="term" value="F:serine-type endopeptidase activity"/>
    <property type="evidence" value="ECO:0007669"/>
    <property type="project" value="InterPro"/>
</dbReference>
<dbReference type="GO" id="GO:0009003">
    <property type="term" value="F:signal peptidase activity"/>
    <property type="evidence" value="ECO:0007669"/>
    <property type="project" value="UniProtKB-EC"/>
</dbReference>
<feature type="transmembrane region" description="Helical" evidence="7">
    <location>
        <begin position="9"/>
        <end position="27"/>
    </location>
</feature>
<feature type="transmembrane region" description="Helical" evidence="7">
    <location>
        <begin position="33"/>
        <end position="58"/>
    </location>
</feature>
<dbReference type="Gene3D" id="2.10.109.10">
    <property type="entry name" value="Umud Fragment, subunit A"/>
    <property type="match status" value="1"/>
</dbReference>
<keyword evidence="7" id="KW-0472">Membrane</keyword>
<evidence type="ECO:0000256" key="4">
    <source>
        <dbReference type="ARBA" id="ARBA00019232"/>
    </source>
</evidence>
<protein>
    <recommendedName>
        <fullName evidence="4 7">Signal peptidase I</fullName>
        <ecNumber evidence="3 7">3.4.21.89</ecNumber>
    </recommendedName>
</protein>
<evidence type="ECO:0000256" key="3">
    <source>
        <dbReference type="ARBA" id="ARBA00013208"/>
    </source>
</evidence>
<dbReference type="PANTHER" id="PTHR43390">
    <property type="entry name" value="SIGNAL PEPTIDASE I"/>
    <property type="match status" value="1"/>
</dbReference>
<dbReference type="PRINTS" id="PR00727">
    <property type="entry name" value="LEADERPTASE"/>
</dbReference>
<name>A0A2T3JMN1_9GAMM</name>
<dbReference type="PANTHER" id="PTHR43390:SF1">
    <property type="entry name" value="CHLOROPLAST PROCESSING PEPTIDASE"/>
    <property type="match status" value="1"/>
</dbReference>
<comment type="caution">
    <text evidence="9">The sequence shown here is derived from an EMBL/GenBank/DDBJ whole genome shotgun (WGS) entry which is preliminary data.</text>
</comment>
<keyword evidence="7" id="KW-0812">Transmembrane</keyword>
<dbReference type="OrthoDB" id="9815782at2"/>
<evidence type="ECO:0000313" key="10">
    <source>
        <dbReference type="Proteomes" id="UP000240987"/>
    </source>
</evidence>
<dbReference type="EC" id="3.4.21.89" evidence="3 7"/>
<keyword evidence="5 7" id="KW-0378">Hydrolase</keyword>
<keyword evidence="10" id="KW-1185">Reference proteome</keyword>
<dbReference type="Proteomes" id="UP000240987">
    <property type="component" value="Unassembled WGS sequence"/>
</dbReference>
<dbReference type="PROSITE" id="PS00761">
    <property type="entry name" value="SPASE_I_3"/>
    <property type="match status" value="1"/>
</dbReference>
<dbReference type="NCBIfam" id="TIGR02227">
    <property type="entry name" value="sigpep_I_bact"/>
    <property type="match status" value="1"/>
</dbReference>
<accession>A0A2T3JMN1</accession>
<dbReference type="Pfam" id="PF10502">
    <property type="entry name" value="Peptidase_S26"/>
    <property type="match status" value="1"/>
</dbReference>
<comment type="catalytic activity">
    <reaction evidence="1 7">
        <text>Cleavage of hydrophobic, N-terminal signal or leader sequences from secreted and periplasmic proteins.</text>
        <dbReference type="EC" id="3.4.21.89"/>
    </reaction>
</comment>
<comment type="subcellular location">
    <subcellularLocation>
        <location evidence="7">Membrane</location>
        <topology evidence="7">Multi-pass membrane protein</topology>
    </subcellularLocation>
</comment>
<dbReference type="SUPFAM" id="SSF51306">
    <property type="entry name" value="LexA/Signal peptidase"/>
    <property type="match status" value="1"/>
</dbReference>
<dbReference type="InterPro" id="IPR000223">
    <property type="entry name" value="Pept_S26A_signal_pept_1"/>
</dbReference>
<feature type="domain" description="Peptidase S26" evidence="8">
    <location>
        <begin position="82"/>
        <end position="294"/>
    </location>
</feature>
<evidence type="ECO:0000256" key="1">
    <source>
        <dbReference type="ARBA" id="ARBA00000677"/>
    </source>
</evidence>
<evidence type="ECO:0000313" key="9">
    <source>
        <dbReference type="EMBL" id="PSU50210.1"/>
    </source>
</evidence>
<proteinExistence type="inferred from homology"/>
<dbReference type="InterPro" id="IPR019757">
    <property type="entry name" value="Pept_S26A_signal_pept_1_Lys-AS"/>
</dbReference>
<dbReference type="InterPro" id="IPR019533">
    <property type="entry name" value="Peptidase_S26"/>
</dbReference>
<dbReference type="GO" id="GO:0006465">
    <property type="term" value="P:signal peptide processing"/>
    <property type="evidence" value="ECO:0007669"/>
    <property type="project" value="InterPro"/>
</dbReference>
<dbReference type="RefSeq" id="WP_107241823.1">
    <property type="nucleotide sequence ID" value="NZ_PYMJ01000004.1"/>
</dbReference>
<feature type="active site" evidence="6">
    <location>
        <position position="169"/>
    </location>
</feature>
<dbReference type="InterPro" id="IPR036286">
    <property type="entry name" value="LexA/Signal_pep-like_sf"/>
</dbReference>
<organism evidence="9 10">
    <name type="scientific">Photobacterium frigidiphilum</name>
    <dbReference type="NCBI Taxonomy" id="264736"/>
    <lineage>
        <taxon>Bacteria</taxon>
        <taxon>Pseudomonadati</taxon>
        <taxon>Pseudomonadota</taxon>
        <taxon>Gammaproteobacteria</taxon>
        <taxon>Vibrionales</taxon>
        <taxon>Vibrionaceae</taxon>
        <taxon>Photobacterium</taxon>
    </lineage>
</organism>
<dbReference type="EMBL" id="PYMJ01000004">
    <property type="protein sequence ID" value="PSU50210.1"/>
    <property type="molecule type" value="Genomic_DNA"/>
</dbReference>
<sequence length="294" mass="34780">MENHWKPKGWVAIILGLVVQPFVFLYVNRAKYFFFYVLLLVNVLIIDSQLLWVIFILCPMHAFLVTRKYNSTEDRRWYAKWWTTLLCFFVTLTFIIILRVFLFDLFRIPASSMSPLLNPGDHLIVNKRGFGNYRYFGMQVAKTTSSFNLERGEVIVFQYPLKPQIDFVKRVIGLPGDRIIYRNKNIYLKQACIKNIEGCADYKLLNQIKKEQLDNDFWLFEESIDVNTYSILIDVTKKDRTSRYFSQDNSLLDEWVVPSGHYFVLGDNRDNSSDSRYWGFVPKENIIGTVTFTW</sequence>
<feature type="transmembrane region" description="Helical" evidence="7">
    <location>
        <begin position="79"/>
        <end position="102"/>
    </location>
</feature>
<comment type="similarity">
    <text evidence="2 7">Belongs to the peptidase S26 family.</text>
</comment>
<evidence type="ECO:0000256" key="7">
    <source>
        <dbReference type="RuleBase" id="RU362042"/>
    </source>
</evidence>
<evidence type="ECO:0000256" key="2">
    <source>
        <dbReference type="ARBA" id="ARBA00009370"/>
    </source>
</evidence>
<evidence type="ECO:0000259" key="8">
    <source>
        <dbReference type="Pfam" id="PF10502"/>
    </source>
</evidence>
<feature type="active site" evidence="6">
    <location>
        <position position="112"/>
    </location>
</feature>
<evidence type="ECO:0000256" key="6">
    <source>
        <dbReference type="PIRSR" id="PIRSR600223-1"/>
    </source>
</evidence>